<reference evidence="7 8" key="1">
    <citation type="submission" date="2008-07" db="EMBL/GenBank/DDBJ databases">
        <authorList>
            <person name="El-Sayed N."/>
            <person name="Caler E."/>
            <person name="Inman J."/>
            <person name="Amedeo P."/>
            <person name="Hass B."/>
            <person name="Wortman J."/>
        </authorList>
    </citation>
    <scope>NUCLEOTIDE SEQUENCE [LARGE SCALE GENOMIC DNA]</scope>
    <source>
        <strain evidence="8">ATCC 50983 / TXsc</strain>
    </source>
</reference>
<keyword evidence="8" id="KW-1185">Reference proteome</keyword>
<dbReference type="InParanoid" id="C5KBB8"/>
<dbReference type="PROSITE" id="PS50178">
    <property type="entry name" value="ZF_FYVE"/>
    <property type="match status" value="1"/>
</dbReference>
<dbReference type="InterPro" id="IPR011011">
    <property type="entry name" value="Znf_FYVE_PHD"/>
</dbReference>
<dbReference type="OrthoDB" id="660555at2759"/>
<feature type="compositionally biased region" description="Polar residues" evidence="5">
    <location>
        <begin position="77"/>
        <end position="101"/>
    </location>
</feature>
<dbReference type="Pfam" id="PF01363">
    <property type="entry name" value="FYVE"/>
    <property type="match status" value="1"/>
</dbReference>
<protein>
    <recommendedName>
        <fullName evidence="6">FYVE-type domain-containing protein</fullName>
    </recommendedName>
</protein>
<feature type="domain" description="FYVE-type" evidence="6">
    <location>
        <begin position="125"/>
        <end position="178"/>
    </location>
</feature>
<evidence type="ECO:0000256" key="4">
    <source>
        <dbReference type="PROSITE-ProRule" id="PRU00091"/>
    </source>
</evidence>
<organism evidence="8">
    <name type="scientific">Perkinsus marinus (strain ATCC 50983 / TXsc)</name>
    <dbReference type="NCBI Taxonomy" id="423536"/>
    <lineage>
        <taxon>Eukaryota</taxon>
        <taxon>Sar</taxon>
        <taxon>Alveolata</taxon>
        <taxon>Perkinsozoa</taxon>
        <taxon>Perkinsea</taxon>
        <taxon>Perkinsida</taxon>
        <taxon>Perkinsidae</taxon>
        <taxon>Perkinsus</taxon>
    </lineage>
</organism>
<dbReference type="GO" id="GO:0008270">
    <property type="term" value="F:zinc ion binding"/>
    <property type="evidence" value="ECO:0007669"/>
    <property type="project" value="UniProtKB-KW"/>
</dbReference>
<gene>
    <name evidence="7" type="ORF">Pmar_PMAR005355</name>
</gene>
<keyword evidence="3" id="KW-0862">Zinc</keyword>
<dbReference type="PANTHER" id="PTHR45748">
    <property type="entry name" value="1-PHOSPHATIDYLINOSITOL 3-PHOSPHATE 5-KINASE-RELATED"/>
    <property type="match status" value="1"/>
</dbReference>
<evidence type="ECO:0000313" key="8">
    <source>
        <dbReference type="Proteomes" id="UP000007800"/>
    </source>
</evidence>
<evidence type="ECO:0000256" key="3">
    <source>
        <dbReference type="ARBA" id="ARBA00022833"/>
    </source>
</evidence>
<name>C5KBB8_PERM5</name>
<dbReference type="OMA" id="NTWWRRT"/>
<dbReference type="Proteomes" id="UP000007800">
    <property type="component" value="Unassembled WGS sequence"/>
</dbReference>
<dbReference type="EMBL" id="GG671811">
    <property type="protein sequence ID" value="EER18444.1"/>
    <property type="molecule type" value="Genomic_DNA"/>
</dbReference>
<evidence type="ECO:0000256" key="2">
    <source>
        <dbReference type="ARBA" id="ARBA00022771"/>
    </source>
</evidence>
<evidence type="ECO:0000256" key="5">
    <source>
        <dbReference type="SAM" id="MobiDB-lite"/>
    </source>
</evidence>
<sequence length="183" mass="20122">MQAPPPVIIEAKSLTLSPVRHHSDEGSDVDSDQPSMANRTLGGRLNTWWRRTTRSVLGVPGTPLRSQGSSFGGQGTAVGSSSSSNNQVLHQSSEAYPSIGSSPPYVPDSVPMLDGDDQRSLWMPDEKCTACFGCSRTFHAFRRKHHCRICGRIFCYRCSNHFVKGQHRVCDHCHSALLQQSPD</sequence>
<evidence type="ECO:0000256" key="1">
    <source>
        <dbReference type="ARBA" id="ARBA00022723"/>
    </source>
</evidence>
<keyword evidence="2 4" id="KW-0863">Zinc-finger</keyword>
<dbReference type="InterPro" id="IPR013083">
    <property type="entry name" value="Znf_RING/FYVE/PHD"/>
</dbReference>
<dbReference type="Gene3D" id="3.30.40.10">
    <property type="entry name" value="Zinc/RING finger domain, C3HC4 (zinc finger)"/>
    <property type="match status" value="1"/>
</dbReference>
<dbReference type="InterPro" id="IPR017455">
    <property type="entry name" value="Znf_FYVE-rel"/>
</dbReference>
<feature type="region of interest" description="Disordered" evidence="5">
    <location>
        <begin position="59"/>
        <end position="104"/>
    </location>
</feature>
<dbReference type="SMART" id="SM00064">
    <property type="entry name" value="FYVE"/>
    <property type="match status" value="1"/>
</dbReference>
<proteinExistence type="predicted"/>
<evidence type="ECO:0000259" key="6">
    <source>
        <dbReference type="PROSITE" id="PS50178"/>
    </source>
</evidence>
<feature type="region of interest" description="Disordered" evidence="5">
    <location>
        <begin position="1"/>
        <end position="40"/>
    </location>
</feature>
<accession>C5KBB8</accession>
<feature type="non-terminal residue" evidence="7">
    <location>
        <position position="183"/>
    </location>
</feature>
<dbReference type="SUPFAM" id="SSF57903">
    <property type="entry name" value="FYVE/PHD zinc finger"/>
    <property type="match status" value="1"/>
</dbReference>
<keyword evidence="1" id="KW-0479">Metal-binding</keyword>
<evidence type="ECO:0000313" key="7">
    <source>
        <dbReference type="EMBL" id="EER18444.1"/>
    </source>
</evidence>
<dbReference type="RefSeq" id="XP_002786648.1">
    <property type="nucleotide sequence ID" value="XM_002786602.1"/>
</dbReference>
<dbReference type="AlphaFoldDB" id="C5KBB8"/>
<dbReference type="InterPro" id="IPR000306">
    <property type="entry name" value="Znf_FYVE"/>
</dbReference>
<dbReference type="GeneID" id="9049326"/>